<dbReference type="GO" id="GO:0000287">
    <property type="term" value="F:magnesium ion binding"/>
    <property type="evidence" value="ECO:0007669"/>
    <property type="project" value="InterPro"/>
</dbReference>
<comment type="similarity">
    <text evidence="1">Belongs to the dUTPase family.</text>
</comment>
<name>A0A8S5LJP0_9CAUD</name>
<evidence type="ECO:0000256" key="4">
    <source>
        <dbReference type="ARBA" id="ARBA00023080"/>
    </source>
</evidence>
<reference evidence="6" key="1">
    <citation type="journal article" date="2021" name="Proc. Natl. Acad. Sci. U.S.A.">
        <title>A Catalog of Tens of Thousands of Viruses from Human Metagenomes Reveals Hidden Associations with Chronic Diseases.</title>
        <authorList>
            <person name="Tisza M.J."/>
            <person name="Buck C.B."/>
        </authorList>
    </citation>
    <scope>NUCLEOTIDE SEQUENCE</scope>
    <source>
        <strain evidence="6">CtXPh6</strain>
    </source>
</reference>
<dbReference type="InterPro" id="IPR033704">
    <property type="entry name" value="dUTPase_trimeric"/>
</dbReference>
<feature type="domain" description="dUTPase-like" evidence="5">
    <location>
        <begin position="13"/>
        <end position="126"/>
    </location>
</feature>
<proteinExistence type="inferred from homology"/>
<evidence type="ECO:0000259" key="5">
    <source>
        <dbReference type="Pfam" id="PF00692"/>
    </source>
</evidence>
<evidence type="ECO:0000313" key="6">
    <source>
        <dbReference type="EMBL" id="DAD70230.1"/>
    </source>
</evidence>
<protein>
    <recommendedName>
        <fullName evidence="2">dUTP diphosphatase</fullName>
        <ecNumber evidence="2">3.6.1.23</ecNumber>
    </recommendedName>
</protein>
<evidence type="ECO:0000256" key="3">
    <source>
        <dbReference type="ARBA" id="ARBA00022801"/>
    </source>
</evidence>
<dbReference type="PANTHER" id="PTHR11241">
    <property type="entry name" value="DEOXYURIDINE 5'-TRIPHOSPHATE NUCLEOTIDOHYDROLASE"/>
    <property type="match status" value="1"/>
</dbReference>
<dbReference type="PANTHER" id="PTHR11241:SF0">
    <property type="entry name" value="DEOXYURIDINE 5'-TRIPHOSPHATE NUCLEOTIDOHYDROLASE"/>
    <property type="match status" value="1"/>
</dbReference>
<dbReference type="NCBIfam" id="TIGR00576">
    <property type="entry name" value="dut"/>
    <property type="match status" value="1"/>
</dbReference>
<dbReference type="EMBL" id="BK015862">
    <property type="protein sequence ID" value="DAD70230.1"/>
    <property type="molecule type" value="Genomic_DNA"/>
</dbReference>
<sequence>MRRVFEKVSGYEYVNLPQRKTKQSAGYDIESAVNVVITPGETKLIPTGIKVYMDENEWLGIYIRSSLAIKYGLILANSVAVIDSDYYNNPDNEGHIMMALRNTSGSPCTIKVGDRIAQGIFHRYYKVDDDSADGDRTGRIGSTGK</sequence>
<dbReference type="InterPro" id="IPR029054">
    <property type="entry name" value="dUTPase-like"/>
</dbReference>
<dbReference type="InterPro" id="IPR008181">
    <property type="entry name" value="dUTPase"/>
</dbReference>
<dbReference type="Pfam" id="PF00692">
    <property type="entry name" value="dUTPase"/>
    <property type="match status" value="1"/>
</dbReference>
<dbReference type="InterPro" id="IPR036157">
    <property type="entry name" value="dUTPase-like_sf"/>
</dbReference>
<dbReference type="EC" id="3.6.1.23" evidence="2"/>
<dbReference type="GO" id="GO:0006226">
    <property type="term" value="P:dUMP biosynthetic process"/>
    <property type="evidence" value="ECO:0007669"/>
    <property type="project" value="InterPro"/>
</dbReference>
<evidence type="ECO:0000256" key="1">
    <source>
        <dbReference type="ARBA" id="ARBA00006581"/>
    </source>
</evidence>
<dbReference type="GO" id="GO:0046081">
    <property type="term" value="P:dUTP catabolic process"/>
    <property type="evidence" value="ECO:0007669"/>
    <property type="project" value="InterPro"/>
</dbReference>
<accession>A0A8S5LJP0</accession>
<organism evidence="6">
    <name type="scientific">Siphoviridae sp. ctXPh6</name>
    <dbReference type="NCBI Taxonomy" id="2827578"/>
    <lineage>
        <taxon>Viruses</taxon>
        <taxon>Duplodnaviria</taxon>
        <taxon>Heunggongvirae</taxon>
        <taxon>Uroviricota</taxon>
        <taxon>Caudoviricetes</taxon>
    </lineage>
</organism>
<dbReference type="SUPFAM" id="SSF51283">
    <property type="entry name" value="dUTPase-like"/>
    <property type="match status" value="1"/>
</dbReference>
<dbReference type="GO" id="GO:0004170">
    <property type="term" value="F:dUTP diphosphatase activity"/>
    <property type="evidence" value="ECO:0007669"/>
    <property type="project" value="UniProtKB-EC"/>
</dbReference>
<dbReference type="CDD" id="cd07557">
    <property type="entry name" value="trimeric_dUTPase"/>
    <property type="match status" value="1"/>
</dbReference>
<keyword evidence="4" id="KW-0546">Nucleotide metabolism</keyword>
<evidence type="ECO:0000256" key="2">
    <source>
        <dbReference type="ARBA" id="ARBA00012379"/>
    </source>
</evidence>
<keyword evidence="3" id="KW-0378">Hydrolase</keyword>
<dbReference type="Gene3D" id="2.70.40.10">
    <property type="match status" value="1"/>
</dbReference>